<sequence length="64" mass="7145">MADSLAIDEKRRRFADASTTVARAGYGRHRGWYERRSRSGCGVAGTLLPWWRGEAPPSPPVTKE</sequence>
<name>A0ABT7Z9Z1_9ACTN</name>
<keyword evidence="2" id="KW-1185">Reference proteome</keyword>
<evidence type="ECO:0000313" key="2">
    <source>
        <dbReference type="Proteomes" id="UP001174050"/>
    </source>
</evidence>
<protein>
    <submittedName>
        <fullName evidence="1">Uncharacterized protein</fullName>
    </submittedName>
</protein>
<dbReference type="EMBL" id="JAUEPL010000031">
    <property type="protein sequence ID" value="MDN3296327.1"/>
    <property type="molecule type" value="Genomic_DNA"/>
</dbReference>
<gene>
    <name evidence="1" type="ORF">QWM81_20110</name>
</gene>
<accession>A0ABT7Z9Z1</accession>
<reference evidence="1" key="1">
    <citation type="submission" date="2023-06" db="EMBL/GenBank/DDBJ databases">
        <title>WGS-Sequencing of Streptomyces ficellus isolate 21 collected from sand in Gara Djebilet Iron Mine in Algeria.</title>
        <authorList>
            <person name="Zegers G.P."/>
            <person name="Gomez A."/>
            <person name="Gueddou A."/>
            <person name="Zahara A.F."/>
            <person name="Worth M."/>
            <person name="Sevigny J.L."/>
            <person name="Tisa L."/>
        </authorList>
    </citation>
    <scope>NUCLEOTIDE SEQUENCE</scope>
    <source>
        <strain evidence="1">AS11</strain>
    </source>
</reference>
<dbReference type="RefSeq" id="WP_290113538.1">
    <property type="nucleotide sequence ID" value="NZ_JAUEPL010000031.1"/>
</dbReference>
<evidence type="ECO:0000313" key="1">
    <source>
        <dbReference type="EMBL" id="MDN3296327.1"/>
    </source>
</evidence>
<comment type="caution">
    <text evidence="1">The sequence shown here is derived from an EMBL/GenBank/DDBJ whole genome shotgun (WGS) entry which is preliminary data.</text>
</comment>
<proteinExistence type="predicted"/>
<dbReference type="Proteomes" id="UP001174050">
    <property type="component" value="Unassembled WGS sequence"/>
</dbReference>
<organism evidence="1 2">
    <name type="scientific">Streptomyces ficellus</name>
    <dbReference type="NCBI Taxonomy" id="1977088"/>
    <lineage>
        <taxon>Bacteria</taxon>
        <taxon>Bacillati</taxon>
        <taxon>Actinomycetota</taxon>
        <taxon>Actinomycetes</taxon>
        <taxon>Kitasatosporales</taxon>
        <taxon>Streptomycetaceae</taxon>
        <taxon>Streptomyces</taxon>
    </lineage>
</organism>